<evidence type="ECO:0000313" key="2">
    <source>
        <dbReference type="EMBL" id="CAI9167387.1"/>
    </source>
</evidence>
<evidence type="ECO:0000256" key="1">
    <source>
        <dbReference type="SAM" id="MobiDB-lite"/>
    </source>
</evidence>
<evidence type="ECO:0000313" key="3">
    <source>
        <dbReference type="Proteomes" id="UP001176941"/>
    </source>
</evidence>
<name>A0ABN8Z0L8_RANTA</name>
<feature type="compositionally biased region" description="Polar residues" evidence="1">
    <location>
        <begin position="50"/>
        <end position="62"/>
    </location>
</feature>
<sequence>MSPREEDAVPLLQPPGPQRRASQAQPSRGQLAQTAWGLTAYLPHSVPPDTATQGPPHSTSPVFLSLWAGRLVGSSQREP</sequence>
<keyword evidence="3" id="KW-1185">Reference proteome</keyword>
<organism evidence="2 3">
    <name type="scientific">Rangifer tarandus platyrhynchus</name>
    <name type="common">Svalbard reindeer</name>
    <dbReference type="NCBI Taxonomy" id="3082113"/>
    <lineage>
        <taxon>Eukaryota</taxon>
        <taxon>Metazoa</taxon>
        <taxon>Chordata</taxon>
        <taxon>Craniata</taxon>
        <taxon>Vertebrata</taxon>
        <taxon>Euteleostomi</taxon>
        <taxon>Mammalia</taxon>
        <taxon>Eutheria</taxon>
        <taxon>Laurasiatheria</taxon>
        <taxon>Artiodactyla</taxon>
        <taxon>Ruminantia</taxon>
        <taxon>Pecora</taxon>
        <taxon>Cervidae</taxon>
        <taxon>Odocoileinae</taxon>
        <taxon>Rangifer</taxon>
    </lineage>
</organism>
<accession>A0ABN8Z0L8</accession>
<reference evidence="2" key="1">
    <citation type="submission" date="2023-04" db="EMBL/GenBank/DDBJ databases">
        <authorList>
            <consortium name="ELIXIR-Norway"/>
        </authorList>
    </citation>
    <scope>NUCLEOTIDE SEQUENCE [LARGE SCALE GENOMIC DNA]</scope>
</reference>
<dbReference type="Proteomes" id="UP001176941">
    <property type="component" value="Chromosome 26"/>
</dbReference>
<feature type="region of interest" description="Disordered" evidence="1">
    <location>
        <begin position="1"/>
        <end position="62"/>
    </location>
</feature>
<feature type="compositionally biased region" description="Polar residues" evidence="1">
    <location>
        <begin position="20"/>
        <end position="33"/>
    </location>
</feature>
<protein>
    <submittedName>
        <fullName evidence="2">Uncharacterized protein</fullName>
    </submittedName>
</protein>
<dbReference type="EMBL" id="OX459962">
    <property type="protein sequence ID" value="CAI9167387.1"/>
    <property type="molecule type" value="Genomic_DNA"/>
</dbReference>
<proteinExistence type="predicted"/>
<gene>
    <name evidence="2" type="ORF">MRATA1EN1_LOCUS16349</name>
</gene>